<sequence>MSNLSTILQEFCSASRFVISLENVRVFFTNNILENTKPTVCNQLAIRATDDLGKYLGCPIAHSRFSKRHVQFIVDKVKAKLANWQVHMIFSAGRKSIIQQVTTAIPSYYMQCLPLPTATYD</sequence>
<organism evidence="1 2">
    <name type="scientific">Cinchona calisaya</name>
    <dbReference type="NCBI Taxonomy" id="153742"/>
    <lineage>
        <taxon>Eukaryota</taxon>
        <taxon>Viridiplantae</taxon>
        <taxon>Streptophyta</taxon>
        <taxon>Embryophyta</taxon>
        <taxon>Tracheophyta</taxon>
        <taxon>Spermatophyta</taxon>
        <taxon>Magnoliopsida</taxon>
        <taxon>eudicotyledons</taxon>
        <taxon>Gunneridae</taxon>
        <taxon>Pentapetalae</taxon>
        <taxon>asterids</taxon>
        <taxon>lamiids</taxon>
        <taxon>Gentianales</taxon>
        <taxon>Rubiaceae</taxon>
        <taxon>Cinchonoideae</taxon>
        <taxon>Cinchoneae</taxon>
        <taxon>Cinchona</taxon>
    </lineage>
</organism>
<gene>
    <name evidence="1" type="ORF">ACH5RR_013078</name>
</gene>
<proteinExistence type="predicted"/>
<keyword evidence="2" id="KW-1185">Reference proteome</keyword>
<evidence type="ECO:0000313" key="1">
    <source>
        <dbReference type="EMBL" id="KAL3524706.1"/>
    </source>
</evidence>
<evidence type="ECO:0000313" key="2">
    <source>
        <dbReference type="Proteomes" id="UP001630127"/>
    </source>
</evidence>
<dbReference type="EMBL" id="JBJUIK010000006">
    <property type="protein sequence ID" value="KAL3524706.1"/>
    <property type="molecule type" value="Genomic_DNA"/>
</dbReference>
<protein>
    <submittedName>
        <fullName evidence="1">Uncharacterized protein</fullName>
    </submittedName>
</protein>
<name>A0ABD2ZZ24_9GENT</name>
<dbReference type="PANTHER" id="PTHR33116">
    <property type="entry name" value="REVERSE TRANSCRIPTASE ZINC-BINDING DOMAIN-CONTAINING PROTEIN-RELATED-RELATED"/>
    <property type="match status" value="1"/>
</dbReference>
<comment type="caution">
    <text evidence="1">The sequence shown here is derived from an EMBL/GenBank/DDBJ whole genome shotgun (WGS) entry which is preliminary data.</text>
</comment>
<dbReference type="Proteomes" id="UP001630127">
    <property type="component" value="Unassembled WGS sequence"/>
</dbReference>
<accession>A0ABD2ZZ24</accession>
<dbReference type="AlphaFoldDB" id="A0ABD2ZZ24"/>
<reference evidence="1 2" key="1">
    <citation type="submission" date="2024-11" db="EMBL/GenBank/DDBJ databases">
        <title>A near-complete genome assembly of Cinchona calisaya.</title>
        <authorList>
            <person name="Lian D.C."/>
            <person name="Zhao X.W."/>
            <person name="Wei L."/>
        </authorList>
    </citation>
    <scope>NUCLEOTIDE SEQUENCE [LARGE SCALE GENOMIC DNA]</scope>
    <source>
        <tissue evidence="1">Nenye</tissue>
    </source>
</reference>
<dbReference type="PANTHER" id="PTHR33116:SF86">
    <property type="entry name" value="REVERSE TRANSCRIPTASE DOMAIN-CONTAINING PROTEIN"/>
    <property type="match status" value="1"/>
</dbReference>